<dbReference type="EMBL" id="CP036269">
    <property type="protein sequence ID" value="QDT43812.1"/>
    <property type="molecule type" value="Genomic_DNA"/>
</dbReference>
<gene>
    <name evidence="2" type="ORF">Pan241w_39160</name>
</gene>
<protein>
    <recommendedName>
        <fullName evidence="1">Hemerythrin-like domain-containing protein</fullName>
    </recommendedName>
</protein>
<dbReference type="Pfam" id="PF01814">
    <property type="entry name" value="Hemerythrin"/>
    <property type="match status" value="1"/>
</dbReference>
<keyword evidence="3" id="KW-1185">Reference proteome</keyword>
<dbReference type="Proteomes" id="UP000317171">
    <property type="component" value="Chromosome"/>
</dbReference>
<dbReference type="KEGG" id="gaz:Pan241w_39160"/>
<proteinExistence type="predicted"/>
<sequence length="150" mass="17894">MNKNTNSHEHLQYLLDEHEQILTHMKELNDWWTELDERGLPKFGEMGTRVERFRELLAKHFEDEEQEGYFKPVLDETPGFCIMVPDFKEKHTAILCQIDDFISRLKHPEPPFENWNAALQEFETLLADLREHENHEIQLVQEAFDKSSAE</sequence>
<dbReference type="InterPro" id="IPR012312">
    <property type="entry name" value="Hemerythrin-like"/>
</dbReference>
<reference evidence="2 3" key="1">
    <citation type="submission" date="2019-02" db="EMBL/GenBank/DDBJ databases">
        <title>Deep-cultivation of Planctomycetes and their phenomic and genomic characterization uncovers novel biology.</title>
        <authorList>
            <person name="Wiegand S."/>
            <person name="Jogler M."/>
            <person name="Boedeker C."/>
            <person name="Pinto D."/>
            <person name="Vollmers J."/>
            <person name="Rivas-Marin E."/>
            <person name="Kohn T."/>
            <person name="Peeters S.H."/>
            <person name="Heuer A."/>
            <person name="Rast P."/>
            <person name="Oberbeckmann S."/>
            <person name="Bunk B."/>
            <person name="Jeske O."/>
            <person name="Meyerdierks A."/>
            <person name="Storesund J.E."/>
            <person name="Kallscheuer N."/>
            <person name="Luecker S."/>
            <person name="Lage O.M."/>
            <person name="Pohl T."/>
            <person name="Merkel B.J."/>
            <person name="Hornburger P."/>
            <person name="Mueller R.-W."/>
            <person name="Bruemmer F."/>
            <person name="Labrenz M."/>
            <person name="Spormann A.M."/>
            <person name="Op den Camp H."/>
            <person name="Overmann J."/>
            <person name="Amann R."/>
            <person name="Jetten M.S.M."/>
            <person name="Mascher T."/>
            <person name="Medema M.H."/>
            <person name="Devos D.P."/>
            <person name="Kaster A.-K."/>
            <person name="Ovreas L."/>
            <person name="Rohde M."/>
            <person name="Galperin M.Y."/>
            <person name="Jogler C."/>
        </authorList>
    </citation>
    <scope>NUCLEOTIDE SEQUENCE [LARGE SCALE GENOMIC DNA]</scope>
    <source>
        <strain evidence="2 3">Pan241w</strain>
    </source>
</reference>
<name>A0A517RIX2_9PLAN</name>
<evidence type="ECO:0000259" key="1">
    <source>
        <dbReference type="Pfam" id="PF01814"/>
    </source>
</evidence>
<accession>A0A517RIX2</accession>
<dbReference type="AlphaFoldDB" id="A0A517RIX2"/>
<dbReference type="Gene3D" id="1.20.120.520">
    <property type="entry name" value="nmb1532 protein domain like"/>
    <property type="match status" value="1"/>
</dbReference>
<evidence type="ECO:0000313" key="2">
    <source>
        <dbReference type="EMBL" id="QDT43812.1"/>
    </source>
</evidence>
<evidence type="ECO:0000313" key="3">
    <source>
        <dbReference type="Proteomes" id="UP000317171"/>
    </source>
</evidence>
<feature type="domain" description="Hemerythrin-like" evidence="1">
    <location>
        <begin position="12"/>
        <end position="136"/>
    </location>
</feature>
<organism evidence="2 3">
    <name type="scientific">Gimesia alba</name>
    <dbReference type="NCBI Taxonomy" id="2527973"/>
    <lineage>
        <taxon>Bacteria</taxon>
        <taxon>Pseudomonadati</taxon>
        <taxon>Planctomycetota</taxon>
        <taxon>Planctomycetia</taxon>
        <taxon>Planctomycetales</taxon>
        <taxon>Planctomycetaceae</taxon>
        <taxon>Gimesia</taxon>
    </lineage>
</organism>